<dbReference type="GO" id="GO:0006865">
    <property type="term" value="P:amino acid transport"/>
    <property type="evidence" value="ECO:0007669"/>
    <property type="project" value="UniProtKB-KW"/>
</dbReference>
<sequence>MNEWSQNVWFVGQGITLTLQLLAGGIALGLVLGSVWAICRYYNLANWGINRLISILRGTPLILQLSLIYFSAPALTGVRPGILTAGILAFGLNSSAYFAEILRAGIENLPKGQFEAAATLNIPTFYLWKDIILPQVARAIFPAIINEVIALLKETALISTIGGMDLMRNAQSLAAQQFTYFLPLCIAGCYYYTLVLFIEWLGKTIEKRGVYDTNQ</sequence>
<evidence type="ECO:0000256" key="4">
    <source>
        <dbReference type="ARBA" id="ARBA00022475"/>
    </source>
</evidence>
<dbReference type="InterPro" id="IPR010065">
    <property type="entry name" value="AA_ABC_transptr_permease_3TM"/>
</dbReference>
<evidence type="ECO:0000256" key="7">
    <source>
        <dbReference type="ARBA" id="ARBA00022989"/>
    </source>
</evidence>
<keyword evidence="6" id="KW-0029">Amino-acid transport</keyword>
<comment type="similarity">
    <text evidence="2">Belongs to the binding-protein-dependent transport system permease family. HisMQ subfamily.</text>
</comment>
<keyword evidence="12" id="KW-1185">Reference proteome</keyword>
<gene>
    <name evidence="11" type="ORF">Lrub_2389</name>
</gene>
<dbReference type="PROSITE" id="PS50928">
    <property type="entry name" value="ABC_TM1"/>
    <property type="match status" value="1"/>
</dbReference>
<dbReference type="SUPFAM" id="SSF161098">
    <property type="entry name" value="MetI-like"/>
    <property type="match status" value="1"/>
</dbReference>
<feature type="transmembrane region" description="Helical" evidence="9">
    <location>
        <begin position="78"/>
        <end position="99"/>
    </location>
</feature>
<evidence type="ECO:0000256" key="3">
    <source>
        <dbReference type="ARBA" id="ARBA00022448"/>
    </source>
</evidence>
<keyword evidence="8 9" id="KW-0472">Membrane</keyword>
<name>A0A0W0XM11_9GAMM</name>
<dbReference type="PANTHER" id="PTHR30614:SF0">
    <property type="entry name" value="L-CYSTINE TRANSPORT SYSTEM PERMEASE PROTEIN TCYL"/>
    <property type="match status" value="1"/>
</dbReference>
<evidence type="ECO:0000313" key="11">
    <source>
        <dbReference type="EMBL" id="KTD45592.1"/>
    </source>
</evidence>
<organism evidence="11 12">
    <name type="scientific">Legionella rubrilucens</name>
    <dbReference type="NCBI Taxonomy" id="458"/>
    <lineage>
        <taxon>Bacteria</taxon>
        <taxon>Pseudomonadati</taxon>
        <taxon>Pseudomonadota</taxon>
        <taxon>Gammaproteobacteria</taxon>
        <taxon>Legionellales</taxon>
        <taxon>Legionellaceae</taxon>
        <taxon>Legionella</taxon>
    </lineage>
</organism>
<keyword evidence="5 9" id="KW-0812">Transmembrane</keyword>
<keyword evidence="4" id="KW-1003">Cell membrane</keyword>
<comment type="subcellular location">
    <subcellularLocation>
        <location evidence="1">Cell inner membrane</location>
        <topology evidence="1">Multi-pass membrane protein</topology>
    </subcellularLocation>
    <subcellularLocation>
        <location evidence="9">Cell membrane</location>
        <topology evidence="9">Multi-pass membrane protein</topology>
    </subcellularLocation>
</comment>
<evidence type="ECO:0000256" key="1">
    <source>
        <dbReference type="ARBA" id="ARBA00004429"/>
    </source>
</evidence>
<evidence type="ECO:0000256" key="6">
    <source>
        <dbReference type="ARBA" id="ARBA00022970"/>
    </source>
</evidence>
<keyword evidence="7 9" id="KW-1133">Transmembrane helix</keyword>
<dbReference type="InterPro" id="IPR000515">
    <property type="entry name" value="MetI-like"/>
</dbReference>
<dbReference type="Pfam" id="PF00528">
    <property type="entry name" value="BPD_transp_1"/>
    <property type="match status" value="1"/>
</dbReference>
<accession>A0A0W0XM11</accession>
<evidence type="ECO:0000256" key="2">
    <source>
        <dbReference type="ARBA" id="ARBA00010072"/>
    </source>
</evidence>
<dbReference type="CDD" id="cd06261">
    <property type="entry name" value="TM_PBP2"/>
    <property type="match status" value="1"/>
</dbReference>
<comment type="caution">
    <text evidence="11">The sequence shown here is derived from an EMBL/GenBank/DDBJ whole genome shotgun (WGS) entry which is preliminary data.</text>
</comment>
<feature type="domain" description="ABC transmembrane type-1" evidence="10">
    <location>
        <begin position="15"/>
        <end position="202"/>
    </location>
</feature>
<keyword evidence="3 9" id="KW-0813">Transport</keyword>
<dbReference type="STRING" id="458.Lrub_2389"/>
<dbReference type="GO" id="GO:0022857">
    <property type="term" value="F:transmembrane transporter activity"/>
    <property type="evidence" value="ECO:0007669"/>
    <property type="project" value="InterPro"/>
</dbReference>
<evidence type="ECO:0000256" key="8">
    <source>
        <dbReference type="ARBA" id="ARBA00023136"/>
    </source>
</evidence>
<dbReference type="PANTHER" id="PTHR30614">
    <property type="entry name" value="MEMBRANE COMPONENT OF AMINO ACID ABC TRANSPORTER"/>
    <property type="match status" value="1"/>
</dbReference>
<feature type="transmembrane region" description="Helical" evidence="9">
    <location>
        <begin position="20"/>
        <end position="42"/>
    </location>
</feature>
<dbReference type="GO" id="GO:0043190">
    <property type="term" value="C:ATP-binding cassette (ABC) transporter complex"/>
    <property type="evidence" value="ECO:0007669"/>
    <property type="project" value="InterPro"/>
</dbReference>
<dbReference type="AlphaFoldDB" id="A0A0W0XM11"/>
<dbReference type="Proteomes" id="UP000054608">
    <property type="component" value="Unassembled WGS sequence"/>
</dbReference>
<reference evidence="11 12" key="1">
    <citation type="submission" date="2015-11" db="EMBL/GenBank/DDBJ databases">
        <title>Genomic analysis of 38 Legionella species identifies large and diverse effector repertoires.</title>
        <authorList>
            <person name="Burstein D."/>
            <person name="Amaro F."/>
            <person name="Zusman T."/>
            <person name="Lifshitz Z."/>
            <person name="Cohen O."/>
            <person name="Gilbert J.A."/>
            <person name="Pupko T."/>
            <person name="Shuman H.A."/>
            <person name="Segal G."/>
        </authorList>
    </citation>
    <scope>NUCLEOTIDE SEQUENCE [LARGE SCALE GENOMIC DNA]</scope>
    <source>
        <strain evidence="11 12">WA-270A-C2</strain>
    </source>
</reference>
<dbReference type="RefSeq" id="WP_058532374.1">
    <property type="nucleotide sequence ID" value="NZ_CAAAIN010000002.1"/>
</dbReference>
<dbReference type="NCBIfam" id="TIGR01726">
    <property type="entry name" value="HEQRo_perm_3TM"/>
    <property type="match status" value="1"/>
</dbReference>
<dbReference type="Gene3D" id="1.10.3720.10">
    <property type="entry name" value="MetI-like"/>
    <property type="match status" value="1"/>
</dbReference>
<evidence type="ECO:0000256" key="9">
    <source>
        <dbReference type="RuleBase" id="RU363032"/>
    </source>
</evidence>
<protein>
    <submittedName>
        <fullName evidence="11">Amino acid (Glutamine) ABC transporter permease</fullName>
    </submittedName>
</protein>
<evidence type="ECO:0000313" key="12">
    <source>
        <dbReference type="Proteomes" id="UP000054608"/>
    </source>
</evidence>
<evidence type="ECO:0000256" key="5">
    <source>
        <dbReference type="ARBA" id="ARBA00022692"/>
    </source>
</evidence>
<evidence type="ECO:0000259" key="10">
    <source>
        <dbReference type="PROSITE" id="PS50928"/>
    </source>
</evidence>
<dbReference type="InterPro" id="IPR035906">
    <property type="entry name" value="MetI-like_sf"/>
</dbReference>
<dbReference type="EMBL" id="LNYT01000022">
    <property type="protein sequence ID" value="KTD45592.1"/>
    <property type="molecule type" value="Genomic_DNA"/>
</dbReference>
<dbReference type="InterPro" id="IPR043429">
    <property type="entry name" value="ArtM/GltK/GlnP/TcyL/YhdX-like"/>
</dbReference>
<proteinExistence type="inferred from homology"/>
<dbReference type="PATRIC" id="fig|458.5.peg.2492"/>
<dbReference type="OrthoDB" id="4404959at2"/>
<feature type="transmembrane region" description="Helical" evidence="9">
    <location>
        <begin position="178"/>
        <end position="198"/>
    </location>
</feature>
<feature type="transmembrane region" description="Helical" evidence="9">
    <location>
        <begin position="54"/>
        <end position="72"/>
    </location>
</feature>